<dbReference type="EMBL" id="MW353175">
    <property type="protein sequence ID" value="QQO91687.1"/>
    <property type="molecule type" value="Genomic_DNA"/>
</dbReference>
<sequence length="34" mass="4024">MLVGIQMVCKLCVRLLDSYRLFLIFVIDYGCRNK</sequence>
<evidence type="ECO:0000313" key="2">
    <source>
        <dbReference type="Proteomes" id="UP000595566"/>
    </source>
</evidence>
<name>A0A7T8ER61_9CAUD</name>
<proteinExistence type="predicted"/>
<gene>
    <name evidence="1" type="ORF">immuto26A_8</name>
</gene>
<evidence type="ECO:0000313" key="1">
    <source>
        <dbReference type="EMBL" id="QQO91687.1"/>
    </source>
</evidence>
<keyword evidence="2" id="KW-1185">Reference proteome</keyword>
<organism evidence="1 2">
    <name type="scientific">Flavobacterium phage vB_FspM_immuto_2-6A</name>
    <dbReference type="NCBI Taxonomy" id="2801477"/>
    <lineage>
        <taxon>Viruses</taxon>
        <taxon>Duplodnaviria</taxon>
        <taxon>Heunggongvirae</taxon>
        <taxon>Uroviricota</taxon>
        <taxon>Caudoviricetes</taxon>
        <taxon>Immutovirus</taxon>
        <taxon>Immutovirus immuto</taxon>
    </lineage>
</organism>
<protein>
    <submittedName>
        <fullName evidence="1">Uncharacterized protein</fullName>
    </submittedName>
</protein>
<reference evidence="1 2" key="1">
    <citation type="submission" date="2020-12" db="EMBL/GenBank/DDBJ databases">
        <title>Dynamics of Baltic Sea phages driven by environmental changes.</title>
        <authorList>
            <person name="Hoetzinger M."/>
            <person name="Nilsson E."/>
            <person name="Holmfeldt K."/>
        </authorList>
    </citation>
    <scope>NUCLEOTIDE SEQUENCE [LARGE SCALE GENOMIC DNA]</scope>
</reference>
<accession>A0A7T8ER61</accession>
<dbReference type="Proteomes" id="UP000595566">
    <property type="component" value="Segment"/>
</dbReference>